<keyword evidence="4" id="KW-0378">Hydrolase</keyword>
<accession>A0ABU2NB44</accession>
<dbReference type="EMBL" id="JAVREJ010000005">
    <property type="protein sequence ID" value="MDT0349884.1"/>
    <property type="molecule type" value="Genomic_DNA"/>
</dbReference>
<dbReference type="PANTHER" id="PTHR42796:SF4">
    <property type="entry name" value="FUMARYLACETOACETATE HYDROLASE DOMAIN-CONTAINING PROTEIN 2A"/>
    <property type="match status" value="1"/>
</dbReference>
<evidence type="ECO:0000256" key="1">
    <source>
        <dbReference type="ARBA" id="ARBA00010211"/>
    </source>
</evidence>
<dbReference type="InterPro" id="IPR011234">
    <property type="entry name" value="Fumarylacetoacetase-like_C"/>
</dbReference>
<dbReference type="InterPro" id="IPR036663">
    <property type="entry name" value="Fumarylacetoacetase_C_sf"/>
</dbReference>
<keyword evidence="5" id="KW-1185">Reference proteome</keyword>
<dbReference type="GO" id="GO:0016787">
    <property type="term" value="F:hydrolase activity"/>
    <property type="evidence" value="ECO:0007669"/>
    <property type="project" value="UniProtKB-KW"/>
</dbReference>
<dbReference type="InterPro" id="IPR051121">
    <property type="entry name" value="FAH"/>
</dbReference>
<name>A0ABU2NB44_9PSEU</name>
<dbReference type="Proteomes" id="UP001183202">
    <property type="component" value="Unassembled WGS sequence"/>
</dbReference>
<feature type="domain" description="Fumarylacetoacetase-like C-terminal" evidence="3">
    <location>
        <begin position="67"/>
        <end position="269"/>
    </location>
</feature>
<evidence type="ECO:0000259" key="3">
    <source>
        <dbReference type="Pfam" id="PF01557"/>
    </source>
</evidence>
<dbReference type="Gene3D" id="3.90.850.10">
    <property type="entry name" value="Fumarylacetoacetase-like, C-terminal domain"/>
    <property type="match status" value="1"/>
</dbReference>
<reference evidence="5" key="1">
    <citation type="submission" date="2023-07" db="EMBL/GenBank/DDBJ databases">
        <title>30 novel species of actinomycetes from the DSMZ collection.</title>
        <authorList>
            <person name="Nouioui I."/>
        </authorList>
    </citation>
    <scope>NUCLEOTIDE SEQUENCE [LARGE SCALE GENOMIC DNA]</scope>
    <source>
        <strain evidence="5">DSM 45834</strain>
    </source>
</reference>
<protein>
    <submittedName>
        <fullName evidence="4">Fumarylacetoacetate hydrolase family protein</fullName>
    </submittedName>
</protein>
<comment type="similarity">
    <text evidence="1">Belongs to the FAH family.</text>
</comment>
<sequence length="288" mass="30627">MRLATIRTATGTRAVRIDGTQAVETGDADLRALLDRPDWAAHAAAAAGPVHAVDGLDYAPLVPAPEKIMCVGQNYADHIAEMGNEPPAYPTIFGKFAPALIGAYDDIVLPAVSQSVDYEAELTIVIGKPVRHASREQAEAAIAGYTVMNDVSVRDWQMRTSQFLQGKTFERTTPLGPHLVTPDELADGPWEISTVIDGETYQRSDTGQLVFGVLDLVVYLSTILTLRPGDVIATGTPGGVGHARNPRRYLADGEQVVTEIAGIGSCRNVCRAEGARDLPADAAAGTRP</sequence>
<evidence type="ECO:0000313" key="4">
    <source>
        <dbReference type="EMBL" id="MDT0349884.1"/>
    </source>
</evidence>
<dbReference type="RefSeq" id="WP_311555915.1">
    <property type="nucleotide sequence ID" value="NZ_JAVREJ010000005.1"/>
</dbReference>
<dbReference type="PANTHER" id="PTHR42796">
    <property type="entry name" value="FUMARYLACETOACETATE HYDROLASE DOMAIN-CONTAINING PROTEIN 2A-RELATED"/>
    <property type="match status" value="1"/>
</dbReference>
<keyword evidence="2" id="KW-0479">Metal-binding</keyword>
<evidence type="ECO:0000313" key="5">
    <source>
        <dbReference type="Proteomes" id="UP001183202"/>
    </source>
</evidence>
<dbReference type="SUPFAM" id="SSF56529">
    <property type="entry name" value="FAH"/>
    <property type="match status" value="1"/>
</dbReference>
<comment type="caution">
    <text evidence="4">The sequence shown here is derived from an EMBL/GenBank/DDBJ whole genome shotgun (WGS) entry which is preliminary data.</text>
</comment>
<organism evidence="4 5">
    <name type="scientific">Pseudonocardia charpentierae</name>
    <dbReference type="NCBI Taxonomy" id="3075545"/>
    <lineage>
        <taxon>Bacteria</taxon>
        <taxon>Bacillati</taxon>
        <taxon>Actinomycetota</taxon>
        <taxon>Actinomycetes</taxon>
        <taxon>Pseudonocardiales</taxon>
        <taxon>Pseudonocardiaceae</taxon>
        <taxon>Pseudonocardia</taxon>
    </lineage>
</organism>
<proteinExistence type="inferred from homology"/>
<dbReference type="Pfam" id="PF01557">
    <property type="entry name" value="FAA_hydrolase"/>
    <property type="match status" value="1"/>
</dbReference>
<evidence type="ECO:0000256" key="2">
    <source>
        <dbReference type="ARBA" id="ARBA00022723"/>
    </source>
</evidence>
<gene>
    <name evidence="4" type="ORF">RM445_10160</name>
</gene>